<evidence type="ECO:0000313" key="2">
    <source>
        <dbReference type="Proteomes" id="UP000660024"/>
    </source>
</evidence>
<proteinExistence type="predicted"/>
<comment type="caution">
    <text evidence="1">The sequence shown here is derived from an EMBL/GenBank/DDBJ whole genome shotgun (WGS) entry which is preliminary data.</text>
</comment>
<organism evidence="1 2">
    <name type="scientific">Pedobacter segetis</name>
    <dbReference type="NCBI Taxonomy" id="2793069"/>
    <lineage>
        <taxon>Bacteria</taxon>
        <taxon>Pseudomonadati</taxon>
        <taxon>Bacteroidota</taxon>
        <taxon>Sphingobacteriia</taxon>
        <taxon>Sphingobacteriales</taxon>
        <taxon>Sphingobacteriaceae</taxon>
        <taxon>Pedobacter</taxon>
    </lineage>
</organism>
<gene>
    <name evidence="1" type="ORF">I5M32_07435</name>
</gene>
<dbReference type="EMBL" id="JAEHFY010000009">
    <property type="protein sequence ID" value="MBK0382789.1"/>
    <property type="molecule type" value="Genomic_DNA"/>
</dbReference>
<keyword evidence="2" id="KW-1185">Reference proteome</keyword>
<sequence length="144" mass="16045">MKSKLLIIFFLTVSVLSIQSCKKDNSNAQISLTGRWDATNATIEVFENNVSKQKLNQTASIGDFYLIFEGNNVQLYTNSQLEEEGSYTYDQTSKVLTIKYGVNDSETLQLSKVTTTSFSLIQEDSVTNGTVTTKTVSEVAFKKQ</sequence>
<evidence type="ECO:0008006" key="3">
    <source>
        <dbReference type="Google" id="ProtNLM"/>
    </source>
</evidence>
<name>A0ABS1BIS6_9SPHI</name>
<dbReference type="PROSITE" id="PS51257">
    <property type="entry name" value="PROKAR_LIPOPROTEIN"/>
    <property type="match status" value="1"/>
</dbReference>
<protein>
    <recommendedName>
        <fullName evidence="3">Lipocalin-like domain-containing protein</fullName>
    </recommendedName>
</protein>
<dbReference type="Proteomes" id="UP000660024">
    <property type="component" value="Unassembled WGS sequence"/>
</dbReference>
<dbReference type="RefSeq" id="WP_200585573.1">
    <property type="nucleotide sequence ID" value="NZ_JAEHFY010000009.1"/>
</dbReference>
<accession>A0ABS1BIS6</accession>
<evidence type="ECO:0000313" key="1">
    <source>
        <dbReference type="EMBL" id="MBK0382789.1"/>
    </source>
</evidence>
<reference evidence="1 2" key="1">
    <citation type="submission" date="2020-12" db="EMBL/GenBank/DDBJ databases">
        <title>Bacterial novel species Pedobacter sp. SD-b isolated from soil.</title>
        <authorList>
            <person name="Jung H.-Y."/>
        </authorList>
    </citation>
    <scope>NUCLEOTIDE SEQUENCE [LARGE SCALE GENOMIC DNA]</scope>
    <source>
        <strain evidence="1 2">SD-b</strain>
    </source>
</reference>